<dbReference type="InterPro" id="IPR000719">
    <property type="entry name" value="Prot_kinase_dom"/>
</dbReference>
<sequence>MLESRPGDAFQLGELLNNTYRIEALLGRGGTSDVYRARSEISGRLMALKVLKAEFTGNDDYLALLTREEAIREIRHDAVIRYSECNRTQDGHVYLLMDYVEGPGLDKKLKQGPMPADDLLTICRRVAGGLEAAHARQIVHRDLSPDNIILKDGDPSRAVIIDFGIAKDTNPGAETIVGNEFAGKYAYAAPEQLDGRTDARSDIYALGALLLANFRGKPPDVGRNPMEVVQRKGQPLDTSGLPEPLKTLIDRMTAPDPKDRFQSATEVLLYLDGTEGADATIIVPKPQKAVDSPAPPPRRSRRGLYAGLAVVLLAAAG</sequence>
<reference evidence="7 8" key="1">
    <citation type="journal article" date="2018" name="Int. J. Syst. Evol. Microbiol.">
        <title>Pseudooceanicola lipolyticus sp. nov., a marine alphaproteobacterium, reclassification of Oceanicola flagellatus as Pseudooceanicola flagellatus comb. nov. and emended description of the genus Pseudooceanicola.</title>
        <authorList>
            <person name="Huang M.-M."/>
            <person name="Guo L.-L."/>
            <person name="Wu Y.-H."/>
            <person name="Lai Q.-L."/>
            <person name="Shao Z.-Z."/>
            <person name="Wang C.-S."/>
            <person name="Wu M."/>
            <person name="Xu X.-W."/>
        </authorList>
    </citation>
    <scope>NUCLEOTIDE SEQUENCE [LARGE SCALE GENOMIC DNA]</scope>
    <source>
        <strain evidence="7 8">157</strain>
    </source>
</reference>
<comment type="caution">
    <text evidence="7">The sequence shown here is derived from an EMBL/GenBank/DDBJ whole genome shotgun (WGS) entry which is preliminary data.</text>
</comment>
<dbReference type="Gene3D" id="3.30.200.20">
    <property type="entry name" value="Phosphorylase Kinase, domain 1"/>
    <property type="match status" value="1"/>
</dbReference>
<evidence type="ECO:0000313" key="8">
    <source>
        <dbReference type="Proteomes" id="UP000231553"/>
    </source>
</evidence>
<dbReference type="PANTHER" id="PTHR43289">
    <property type="entry name" value="MITOGEN-ACTIVATED PROTEIN KINASE KINASE KINASE 20-RELATED"/>
    <property type="match status" value="1"/>
</dbReference>
<dbReference type="PROSITE" id="PS00109">
    <property type="entry name" value="PROTEIN_KINASE_TYR"/>
    <property type="match status" value="1"/>
</dbReference>
<evidence type="ECO:0000256" key="1">
    <source>
        <dbReference type="ARBA" id="ARBA00022679"/>
    </source>
</evidence>
<proteinExistence type="predicted"/>
<dbReference type="Gene3D" id="1.10.510.10">
    <property type="entry name" value="Transferase(Phosphotransferase) domain 1"/>
    <property type="match status" value="1"/>
</dbReference>
<dbReference type="SUPFAM" id="SSF56112">
    <property type="entry name" value="Protein kinase-like (PK-like)"/>
    <property type="match status" value="1"/>
</dbReference>
<evidence type="ECO:0000313" key="7">
    <source>
        <dbReference type="EMBL" id="PJE34130.1"/>
    </source>
</evidence>
<dbReference type="PROSITE" id="PS50011">
    <property type="entry name" value="PROTEIN_KINASE_DOM"/>
    <property type="match status" value="1"/>
</dbReference>
<evidence type="ECO:0000256" key="5">
    <source>
        <dbReference type="PROSITE-ProRule" id="PRU10141"/>
    </source>
</evidence>
<protein>
    <submittedName>
        <fullName evidence="7">Serine/threonine protein kinase</fullName>
    </submittedName>
</protein>
<dbReference type="GO" id="GO:0005524">
    <property type="term" value="F:ATP binding"/>
    <property type="evidence" value="ECO:0007669"/>
    <property type="project" value="UniProtKB-UniRule"/>
</dbReference>
<keyword evidence="1" id="KW-0808">Transferase</keyword>
<dbReference type="InterPro" id="IPR011009">
    <property type="entry name" value="Kinase-like_dom_sf"/>
</dbReference>
<keyword evidence="3 7" id="KW-0418">Kinase</keyword>
<feature type="binding site" evidence="5">
    <location>
        <position position="49"/>
    </location>
    <ligand>
        <name>ATP</name>
        <dbReference type="ChEBI" id="CHEBI:30616"/>
    </ligand>
</feature>
<dbReference type="Pfam" id="PF00069">
    <property type="entry name" value="Pkinase"/>
    <property type="match status" value="1"/>
</dbReference>
<dbReference type="GO" id="GO:0004674">
    <property type="term" value="F:protein serine/threonine kinase activity"/>
    <property type="evidence" value="ECO:0007669"/>
    <property type="project" value="UniProtKB-KW"/>
</dbReference>
<dbReference type="InterPro" id="IPR017441">
    <property type="entry name" value="Protein_kinase_ATP_BS"/>
</dbReference>
<name>A0A2M8IUB4_9RHOB</name>
<keyword evidence="8" id="KW-1185">Reference proteome</keyword>
<accession>A0A2M8IUB4</accession>
<feature type="domain" description="Protein kinase" evidence="6">
    <location>
        <begin position="20"/>
        <end position="271"/>
    </location>
</feature>
<evidence type="ECO:0000256" key="2">
    <source>
        <dbReference type="ARBA" id="ARBA00022741"/>
    </source>
</evidence>
<organism evidence="7 8">
    <name type="scientific">Pseudooceanicola lipolyticus</name>
    <dbReference type="NCBI Taxonomy" id="2029104"/>
    <lineage>
        <taxon>Bacteria</taxon>
        <taxon>Pseudomonadati</taxon>
        <taxon>Pseudomonadota</taxon>
        <taxon>Alphaproteobacteria</taxon>
        <taxon>Rhodobacterales</taxon>
        <taxon>Paracoccaceae</taxon>
        <taxon>Pseudooceanicola</taxon>
    </lineage>
</organism>
<dbReference type="PROSITE" id="PS00107">
    <property type="entry name" value="PROTEIN_KINASE_ATP"/>
    <property type="match status" value="1"/>
</dbReference>
<keyword evidence="2 5" id="KW-0547">Nucleotide-binding</keyword>
<dbReference type="PANTHER" id="PTHR43289:SF6">
    <property type="entry name" value="SERINE_THREONINE-PROTEIN KINASE NEKL-3"/>
    <property type="match status" value="1"/>
</dbReference>
<dbReference type="CDD" id="cd14014">
    <property type="entry name" value="STKc_PknB_like"/>
    <property type="match status" value="1"/>
</dbReference>
<dbReference type="Proteomes" id="UP000231553">
    <property type="component" value="Unassembled WGS sequence"/>
</dbReference>
<evidence type="ECO:0000259" key="6">
    <source>
        <dbReference type="PROSITE" id="PS50011"/>
    </source>
</evidence>
<gene>
    <name evidence="7" type="ORF">CVM52_23860</name>
</gene>
<evidence type="ECO:0000256" key="4">
    <source>
        <dbReference type="ARBA" id="ARBA00022840"/>
    </source>
</evidence>
<evidence type="ECO:0000256" key="3">
    <source>
        <dbReference type="ARBA" id="ARBA00022777"/>
    </source>
</evidence>
<dbReference type="RefSeq" id="WP_133119965.1">
    <property type="nucleotide sequence ID" value="NZ_PGTB01000234.1"/>
</dbReference>
<dbReference type="OrthoDB" id="9801841at2"/>
<dbReference type="EMBL" id="PGTB01000234">
    <property type="protein sequence ID" value="PJE34130.1"/>
    <property type="molecule type" value="Genomic_DNA"/>
</dbReference>
<feature type="non-terminal residue" evidence="7">
    <location>
        <position position="317"/>
    </location>
</feature>
<dbReference type="AlphaFoldDB" id="A0A2M8IUB4"/>
<keyword evidence="7" id="KW-0723">Serine/threonine-protein kinase</keyword>
<keyword evidence="4 5" id="KW-0067">ATP-binding</keyword>
<dbReference type="InterPro" id="IPR008266">
    <property type="entry name" value="Tyr_kinase_AS"/>
</dbReference>